<comment type="caution">
    <text evidence="2">The sequence shown here is derived from an EMBL/GenBank/DDBJ whole genome shotgun (WGS) entry which is preliminary data.</text>
</comment>
<keyword evidence="2" id="KW-0540">Nuclease</keyword>
<dbReference type="InterPro" id="IPR003615">
    <property type="entry name" value="HNH_nuc"/>
</dbReference>
<dbReference type="CDD" id="cd00085">
    <property type="entry name" value="HNHc"/>
    <property type="match status" value="1"/>
</dbReference>
<gene>
    <name evidence="2" type="ORF">DLK05_01160</name>
</gene>
<evidence type="ECO:0000259" key="1">
    <source>
        <dbReference type="Pfam" id="PF13391"/>
    </source>
</evidence>
<evidence type="ECO:0000313" key="3">
    <source>
        <dbReference type="Proteomes" id="UP000282985"/>
    </source>
</evidence>
<dbReference type="AlphaFoldDB" id="A0A434AZG2"/>
<dbReference type="Proteomes" id="UP000282985">
    <property type="component" value="Unassembled WGS sequence"/>
</dbReference>
<dbReference type="EMBL" id="RJJX01000001">
    <property type="protein sequence ID" value="RUT79993.1"/>
    <property type="molecule type" value="Genomic_DNA"/>
</dbReference>
<accession>A0A434AZG2</accession>
<evidence type="ECO:0000313" key="2">
    <source>
        <dbReference type="EMBL" id="RUT79993.1"/>
    </source>
</evidence>
<proteinExistence type="predicted"/>
<name>A0A434AZG2_9BACT</name>
<sequence length="241" mass="27985">MGISSKTRKNIWSKSANRCSICKIELFSKKTDRDEFNIGEECHIISSKLDGPRHKPNIDNYDISDNLILLCRNHHKEIDELTDTYSEELLRYIKLSHENWVKNTLDKSINKGKSNKPRFLARITSGKELLNIVSDSYGYRTDYDEVENEEDAKYIGGVLQDLTDYGDLSGMVEVYDKVQMGLQLNELLKDLEQKGYYLFGEKNIEKMKFKNGETDNWSIATLVIKKKDNEEVIKINLDKKK</sequence>
<reference evidence="2 3" key="1">
    <citation type="submission" date="2018-11" db="EMBL/GenBank/DDBJ databases">
        <title>Parancylomarina longa gen. nov., sp. nov., isolated from sediments of southern Okinawa.</title>
        <authorList>
            <person name="Fu T."/>
        </authorList>
    </citation>
    <scope>NUCLEOTIDE SEQUENCE [LARGE SCALE GENOMIC DNA]</scope>
    <source>
        <strain evidence="2 3">T3-2 S1-C</strain>
    </source>
</reference>
<keyword evidence="2" id="KW-0378">Hydrolase</keyword>
<dbReference type="Pfam" id="PF13391">
    <property type="entry name" value="HNH_2"/>
    <property type="match status" value="1"/>
</dbReference>
<organism evidence="2 3">
    <name type="scientific">Ancylomarina longa</name>
    <dbReference type="NCBI Taxonomy" id="2487017"/>
    <lineage>
        <taxon>Bacteria</taxon>
        <taxon>Pseudomonadati</taxon>
        <taxon>Bacteroidota</taxon>
        <taxon>Bacteroidia</taxon>
        <taxon>Marinilabiliales</taxon>
        <taxon>Marinifilaceae</taxon>
        <taxon>Ancylomarina</taxon>
    </lineage>
</organism>
<dbReference type="GO" id="GO:0004519">
    <property type="term" value="F:endonuclease activity"/>
    <property type="evidence" value="ECO:0007669"/>
    <property type="project" value="UniProtKB-KW"/>
</dbReference>
<keyword evidence="2" id="KW-0255">Endonuclease</keyword>
<keyword evidence="3" id="KW-1185">Reference proteome</keyword>
<protein>
    <submittedName>
        <fullName evidence="2">HNH endonuclease</fullName>
    </submittedName>
</protein>
<feature type="domain" description="HNH nuclease" evidence="1">
    <location>
        <begin position="19"/>
        <end position="79"/>
    </location>
</feature>